<feature type="compositionally biased region" description="Basic and acidic residues" evidence="1">
    <location>
        <begin position="67"/>
        <end position="95"/>
    </location>
</feature>
<sequence length="178" mass="19605">MVLKDVDLGCKHCYKKIKKLLNKIPEILDWTFFEKENAVMIKVVSSSPENIKKQLLSEGGETIKKIEVLEKKPKPTADKPKEADQKPKPKPEEKPPTPVRGCPPFYLTGVCCKPCCEGRGGGPCHHGCGIPCQPPSYDGYVRLGPSFGGWTSGCLCNRSCGGCRCEFFSEENPTCTIL</sequence>
<dbReference type="InterPro" id="IPR036163">
    <property type="entry name" value="HMA_dom_sf"/>
</dbReference>
<protein>
    <recommendedName>
        <fullName evidence="4">HMA domain-containing protein</fullName>
    </recommendedName>
</protein>
<evidence type="ECO:0000256" key="1">
    <source>
        <dbReference type="SAM" id="MobiDB-lite"/>
    </source>
</evidence>
<evidence type="ECO:0000313" key="3">
    <source>
        <dbReference type="Proteomes" id="UP001168098"/>
    </source>
</evidence>
<name>A0AA39DPY9_VITRO</name>
<evidence type="ECO:0008006" key="4">
    <source>
        <dbReference type="Google" id="ProtNLM"/>
    </source>
</evidence>
<dbReference type="EMBL" id="JARBHA010000010">
    <property type="protein sequence ID" value="KAJ9689977.1"/>
    <property type="molecule type" value="Genomic_DNA"/>
</dbReference>
<comment type="caution">
    <text evidence="2">The sequence shown here is derived from an EMBL/GenBank/DDBJ whole genome shotgun (WGS) entry which is preliminary data.</text>
</comment>
<gene>
    <name evidence="2" type="ORF">PVL29_012577</name>
</gene>
<feature type="region of interest" description="Disordered" evidence="1">
    <location>
        <begin position="67"/>
        <end position="97"/>
    </location>
</feature>
<proteinExistence type="predicted"/>
<dbReference type="PANTHER" id="PTHR47488:SF7">
    <property type="entry name" value="HEAVY METAL TRANSPORT_DETOXIFICATION SUPERFAMILY PROTEIN"/>
    <property type="match status" value="1"/>
</dbReference>
<dbReference type="Proteomes" id="UP001168098">
    <property type="component" value="Unassembled WGS sequence"/>
</dbReference>
<evidence type="ECO:0000313" key="2">
    <source>
        <dbReference type="EMBL" id="KAJ9689977.1"/>
    </source>
</evidence>
<dbReference type="GO" id="GO:0046872">
    <property type="term" value="F:metal ion binding"/>
    <property type="evidence" value="ECO:0007669"/>
    <property type="project" value="InterPro"/>
</dbReference>
<dbReference type="AlphaFoldDB" id="A0AA39DPY9"/>
<accession>A0AA39DPY9</accession>
<reference evidence="2 3" key="1">
    <citation type="journal article" date="2023" name="BMC Biotechnol.">
        <title>Vitis rotundifolia cv Carlos genome sequencing.</title>
        <authorList>
            <person name="Huff M."/>
            <person name="Hulse-Kemp A."/>
            <person name="Scheffler B."/>
            <person name="Youngblood R."/>
            <person name="Simpson S."/>
            <person name="Babiker E."/>
            <person name="Staton M."/>
        </authorList>
    </citation>
    <scope>NUCLEOTIDE SEQUENCE [LARGE SCALE GENOMIC DNA]</scope>
    <source>
        <tissue evidence="2">Leaf</tissue>
    </source>
</reference>
<dbReference type="PANTHER" id="PTHR47488">
    <property type="entry name" value="HEAVY METAL TRANSPORT/DETOXIFICATION SUPERFAMILY PROTEIN"/>
    <property type="match status" value="1"/>
</dbReference>
<dbReference type="InterPro" id="IPR044169">
    <property type="entry name" value="PI21"/>
</dbReference>
<organism evidence="2 3">
    <name type="scientific">Vitis rotundifolia</name>
    <name type="common">Muscadine grape</name>
    <dbReference type="NCBI Taxonomy" id="103349"/>
    <lineage>
        <taxon>Eukaryota</taxon>
        <taxon>Viridiplantae</taxon>
        <taxon>Streptophyta</taxon>
        <taxon>Embryophyta</taxon>
        <taxon>Tracheophyta</taxon>
        <taxon>Spermatophyta</taxon>
        <taxon>Magnoliopsida</taxon>
        <taxon>eudicotyledons</taxon>
        <taxon>Gunneridae</taxon>
        <taxon>Pentapetalae</taxon>
        <taxon>rosids</taxon>
        <taxon>Vitales</taxon>
        <taxon>Vitaceae</taxon>
        <taxon>Viteae</taxon>
        <taxon>Vitis</taxon>
    </lineage>
</organism>
<dbReference type="SUPFAM" id="SSF55008">
    <property type="entry name" value="HMA, heavy metal-associated domain"/>
    <property type="match status" value="1"/>
</dbReference>
<keyword evidence="3" id="KW-1185">Reference proteome</keyword>
<dbReference type="GO" id="GO:1900150">
    <property type="term" value="P:regulation of defense response to fungus"/>
    <property type="evidence" value="ECO:0007669"/>
    <property type="project" value="InterPro"/>
</dbReference>